<organism evidence="1 2">
    <name type="scientific">Molorchus minor</name>
    <dbReference type="NCBI Taxonomy" id="1323400"/>
    <lineage>
        <taxon>Eukaryota</taxon>
        <taxon>Metazoa</taxon>
        <taxon>Ecdysozoa</taxon>
        <taxon>Arthropoda</taxon>
        <taxon>Hexapoda</taxon>
        <taxon>Insecta</taxon>
        <taxon>Pterygota</taxon>
        <taxon>Neoptera</taxon>
        <taxon>Endopterygota</taxon>
        <taxon>Coleoptera</taxon>
        <taxon>Polyphaga</taxon>
        <taxon>Cucujiformia</taxon>
        <taxon>Chrysomeloidea</taxon>
        <taxon>Cerambycidae</taxon>
        <taxon>Lamiinae</taxon>
        <taxon>Monochamini</taxon>
        <taxon>Molorchus</taxon>
    </lineage>
</organism>
<name>A0ABQ9K7J9_9CUCU</name>
<gene>
    <name evidence="1" type="ORF">NQ317_013906</name>
</gene>
<evidence type="ECO:0000313" key="1">
    <source>
        <dbReference type="EMBL" id="KAJ8986022.1"/>
    </source>
</evidence>
<protein>
    <submittedName>
        <fullName evidence="1">Uncharacterized protein</fullName>
    </submittedName>
</protein>
<proteinExistence type="predicted"/>
<keyword evidence="2" id="KW-1185">Reference proteome</keyword>
<evidence type="ECO:0000313" key="2">
    <source>
        <dbReference type="Proteomes" id="UP001162164"/>
    </source>
</evidence>
<comment type="caution">
    <text evidence="1">The sequence shown here is derived from an EMBL/GenBank/DDBJ whole genome shotgun (WGS) entry which is preliminary data.</text>
</comment>
<accession>A0ABQ9K7J9</accession>
<dbReference type="EMBL" id="JAPWTJ010000004">
    <property type="protein sequence ID" value="KAJ8986022.1"/>
    <property type="molecule type" value="Genomic_DNA"/>
</dbReference>
<sequence length="95" mass="10761">MGRFCVVSLIMAAKIFMEMPGGLKMPAIGLGTFQLRVTLDSTVAIHDCRIVLNYHRDNSPKSIPSVGLVHRADARWAKARWAISKFFKLKFKREI</sequence>
<reference evidence="1" key="1">
    <citation type="journal article" date="2023" name="Insect Mol. Biol.">
        <title>Genome sequencing provides insights into the evolution of gene families encoding plant cell wall-degrading enzymes in longhorned beetles.</title>
        <authorList>
            <person name="Shin N.R."/>
            <person name="Okamura Y."/>
            <person name="Kirsch R."/>
            <person name="Pauchet Y."/>
        </authorList>
    </citation>
    <scope>NUCLEOTIDE SEQUENCE</scope>
    <source>
        <strain evidence="1">MMC_N1</strain>
    </source>
</reference>
<dbReference type="Proteomes" id="UP001162164">
    <property type="component" value="Unassembled WGS sequence"/>
</dbReference>